<gene>
    <name evidence="4" type="ORF">SAMN05444392_11434</name>
</gene>
<reference evidence="4 5" key="1">
    <citation type="submission" date="2016-11" db="EMBL/GenBank/DDBJ databases">
        <authorList>
            <person name="Jaros S."/>
            <person name="Januszkiewicz K."/>
            <person name="Wedrychowicz H."/>
        </authorList>
    </citation>
    <scope>NUCLEOTIDE SEQUENCE [LARGE SCALE GENOMIC DNA]</scope>
    <source>
        <strain evidence="4 5">DSM 44666</strain>
    </source>
</reference>
<comment type="similarity">
    <text evidence="1 3">Belongs to the short-chain dehydrogenases/reductases (SDR) family.</text>
</comment>
<dbReference type="EMBL" id="FQVL01000014">
    <property type="protein sequence ID" value="SHF30225.1"/>
    <property type="molecule type" value="Genomic_DNA"/>
</dbReference>
<evidence type="ECO:0008006" key="6">
    <source>
        <dbReference type="Google" id="ProtNLM"/>
    </source>
</evidence>
<evidence type="ECO:0000256" key="3">
    <source>
        <dbReference type="RuleBase" id="RU000363"/>
    </source>
</evidence>
<dbReference type="PANTHER" id="PTHR44196">
    <property type="entry name" value="DEHYDROGENASE/REDUCTASE SDR FAMILY MEMBER 7B"/>
    <property type="match status" value="1"/>
</dbReference>
<accession>A0A1M5AJ98</accession>
<dbReference type="STRING" id="112248.SAMN05444392_11434"/>
<dbReference type="AlphaFoldDB" id="A0A1M5AJ98"/>
<dbReference type="GO" id="GO:0016020">
    <property type="term" value="C:membrane"/>
    <property type="evidence" value="ECO:0007669"/>
    <property type="project" value="TreeGrafter"/>
</dbReference>
<dbReference type="PANTHER" id="PTHR44196:SF2">
    <property type="entry name" value="SHORT-CHAIN DEHYDROGENASE-RELATED"/>
    <property type="match status" value="1"/>
</dbReference>
<dbReference type="Proteomes" id="UP000184476">
    <property type="component" value="Unassembled WGS sequence"/>
</dbReference>
<keyword evidence="2" id="KW-0560">Oxidoreductase</keyword>
<protein>
    <recommendedName>
        <fullName evidence="6">Short-chain dehydrogenase</fullName>
    </recommendedName>
</protein>
<dbReference type="InterPro" id="IPR002347">
    <property type="entry name" value="SDR_fam"/>
</dbReference>
<evidence type="ECO:0000313" key="4">
    <source>
        <dbReference type="EMBL" id="SHF30225.1"/>
    </source>
</evidence>
<dbReference type="RefSeq" id="WP_245815676.1">
    <property type="nucleotide sequence ID" value="NZ_FQVL01000014.1"/>
</dbReference>
<dbReference type="PRINTS" id="PR00080">
    <property type="entry name" value="SDRFAMILY"/>
</dbReference>
<evidence type="ECO:0000256" key="1">
    <source>
        <dbReference type="ARBA" id="ARBA00006484"/>
    </source>
</evidence>
<sequence>MQSIANHSTFAWLDFIFRDGNSVINKEKVLITGPTSGIGLELARLFAMNNYELILVGRNRQKLIELQRLWKYEFNSTIHMIEEDLALPDAAKKIIQTVSERGLSIDILVNNAGFGAYGPFTQTSLTKELEMIQVNVIALTSLTKLVSCEMVKQGNGKILNLSSVAGFQPGGPLMAVYYATKAYVLSFSEALANELEEAGVQVSVLCPGPTATRFEKRANLEQSKLFQRNIMTAEEVARIAFREFMRGKRLIVPGTTNRILARSVRFLPRKVVTGMVRRIQEERNPDQ</sequence>
<organism evidence="4 5">
    <name type="scientific">Seinonella peptonophila</name>
    <dbReference type="NCBI Taxonomy" id="112248"/>
    <lineage>
        <taxon>Bacteria</taxon>
        <taxon>Bacillati</taxon>
        <taxon>Bacillota</taxon>
        <taxon>Bacilli</taxon>
        <taxon>Bacillales</taxon>
        <taxon>Thermoactinomycetaceae</taxon>
        <taxon>Seinonella</taxon>
    </lineage>
</organism>
<dbReference type="SUPFAM" id="SSF51735">
    <property type="entry name" value="NAD(P)-binding Rossmann-fold domains"/>
    <property type="match status" value="1"/>
</dbReference>
<name>A0A1M5AJ98_9BACL</name>
<evidence type="ECO:0000313" key="5">
    <source>
        <dbReference type="Proteomes" id="UP000184476"/>
    </source>
</evidence>
<proteinExistence type="inferred from homology"/>
<keyword evidence="5" id="KW-1185">Reference proteome</keyword>
<evidence type="ECO:0000256" key="2">
    <source>
        <dbReference type="ARBA" id="ARBA00023002"/>
    </source>
</evidence>
<dbReference type="CDD" id="cd05233">
    <property type="entry name" value="SDR_c"/>
    <property type="match status" value="1"/>
</dbReference>
<dbReference type="GO" id="GO:0016491">
    <property type="term" value="F:oxidoreductase activity"/>
    <property type="evidence" value="ECO:0007669"/>
    <property type="project" value="UniProtKB-KW"/>
</dbReference>
<dbReference type="PRINTS" id="PR00081">
    <property type="entry name" value="GDHRDH"/>
</dbReference>
<dbReference type="PIRSF" id="PIRSF000126">
    <property type="entry name" value="11-beta-HSD1"/>
    <property type="match status" value="1"/>
</dbReference>
<dbReference type="InterPro" id="IPR036291">
    <property type="entry name" value="NAD(P)-bd_dom_sf"/>
</dbReference>
<dbReference type="Gene3D" id="3.40.50.720">
    <property type="entry name" value="NAD(P)-binding Rossmann-like Domain"/>
    <property type="match status" value="1"/>
</dbReference>
<dbReference type="Pfam" id="PF00106">
    <property type="entry name" value="adh_short"/>
    <property type="match status" value="1"/>
</dbReference>